<evidence type="ECO:0000313" key="1">
    <source>
        <dbReference type="Ensembl" id="ENSLLEP00000043816.1"/>
    </source>
</evidence>
<evidence type="ECO:0008006" key="3">
    <source>
        <dbReference type="Google" id="ProtNLM"/>
    </source>
</evidence>
<reference evidence="1" key="1">
    <citation type="submission" date="2025-08" db="UniProtKB">
        <authorList>
            <consortium name="Ensembl"/>
        </authorList>
    </citation>
    <scope>IDENTIFICATION</scope>
</reference>
<dbReference type="SUPFAM" id="SSF57302">
    <property type="entry name" value="Snake toxin-like"/>
    <property type="match status" value="1"/>
</dbReference>
<sequence length="96" mass="10218">TCEYGTCTMWSKLTCAASDTCITYMSSTSGLTFMKKGCHSHDTCNKNSSFTYLGLPVKIIPSCCNTNLCNSMLAPQVSAVTGIAAMVALCLQKLLS</sequence>
<organism evidence="1 2">
    <name type="scientific">Leptobrachium leishanense</name>
    <name type="common">Leishan spiny toad</name>
    <dbReference type="NCBI Taxonomy" id="445787"/>
    <lineage>
        <taxon>Eukaryota</taxon>
        <taxon>Metazoa</taxon>
        <taxon>Chordata</taxon>
        <taxon>Craniata</taxon>
        <taxon>Vertebrata</taxon>
        <taxon>Euteleostomi</taxon>
        <taxon>Amphibia</taxon>
        <taxon>Batrachia</taxon>
        <taxon>Anura</taxon>
        <taxon>Pelobatoidea</taxon>
        <taxon>Megophryidae</taxon>
        <taxon>Leptobrachium</taxon>
    </lineage>
</organism>
<dbReference type="Proteomes" id="UP000694569">
    <property type="component" value="Unplaced"/>
</dbReference>
<proteinExistence type="predicted"/>
<accession>A0A8C5R0B3</accession>
<dbReference type="GeneTree" id="ENSGT01010000228703"/>
<dbReference type="Ensembl" id="ENSLLET00000045566.1">
    <property type="protein sequence ID" value="ENSLLEP00000043816.1"/>
    <property type="gene ID" value="ENSLLEG00000027837.1"/>
</dbReference>
<dbReference type="InterPro" id="IPR045860">
    <property type="entry name" value="Snake_toxin-like_sf"/>
</dbReference>
<evidence type="ECO:0000313" key="2">
    <source>
        <dbReference type="Proteomes" id="UP000694569"/>
    </source>
</evidence>
<dbReference type="AlphaFoldDB" id="A0A8C5R0B3"/>
<keyword evidence="2" id="KW-1185">Reference proteome</keyword>
<protein>
    <recommendedName>
        <fullName evidence="3">UPAR/Ly6 domain-containing protein</fullName>
    </recommendedName>
</protein>
<dbReference type="Gene3D" id="2.10.60.10">
    <property type="entry name" value="CD59"/>
    <property type="match status" value="1"/>
</dbReference>
<name>A0A8C5R0B3_9ANUR</name>
<reference evidence="1" key="2">
    <citation type="submission" date="2025-09" db="UniProtKB">
        <authorList>
            <consortium name="Ensembl"/>
        </authorList>
    </citation>
    <scope>IDENTIFICATION</scope>
</reference>